<sequence>MKKSIWIIILIIIAFSACSVKKDETPIVTSNNMSGSTKVIINKEELNIENILPKGIGMKSSYEDIIKLYGKPKSTTNFNNETLITQKGYFTDLGYNNMNFIIYCYDKEKPFNLQKDNEIFQIDFYGEGSSLNNLIKIGDSYDIISSKYKTDELTSVNIEDIKEKLNRFRKDNTYLKYNKILSITSKNMNTAPVSMIMLFDDNNLLERICYIKPNAD</sequence>
<evidence type="ECO:0008006" key="3">
    <source>
        <dbReference type="Google" id="ProtNLM"/>
    </source>
</evidence>
<organism evidence="1 2">
    <name type="scientific">Clostridium rhizosphaerae</name>
    <dbReference type="NCBI Taxonomy" id="2803861"/>
    <lineage>
        <taxon>Bacteria</taxon>
        <taxon>Bacillati</taxon>
        <taxon>Bacillota</taxon>
        <taxon>Clostridia</taxon>
        <taxon>Eubacteriales</taxon>
        <taxon>Clostridiaceae</taxon>
        <taxon>Clostridium</taxon>
    </lineage>
</organism>
<dbReference type="Proteomes" id="UP000632377">
    <property type="component" value="Unassembled WGS sequence"/>
</dbReference>
<proteinExistence type="predicted"/>
<name>A0ABS1TDZ6_9CLOT</name>
<evidence type="ECO:0000313" key="1">
    <source>
        <dbReference type="EMBL" id="MBL4937525.1"/>
    </source>
</evidence>
<reference evidence="1 2" key="1">
    <citation type="submission" date="2021-01" db="EMBL/GenBank/DDBJ databases">
        <title>Genome public.</title>
        <authorList>
            <person name="Liu C."/>
            <person name="Sun Q."/>
        </authorList>
    </citation>
    <scope>NUCLEOTIDE SEQUENCE [LARGE SCALE GENOMIC DNA]</scope>
    <source>
        <strain evidence="1 2">YIM B02515</strain>
    </source>
</reference>
<comment type="caution">
    <text evidence="1">The sequence shown here is derived from an EMBL/GenBank/DDBJ whole genome shotgun (WGS) entry which is preliminary data.</text>
</comment>
<gene>
    <name evidence="1" type="ORF">JK636_17530</name>
</gene>
<dbReference type="RefSeq" id="WP_202750269.1">
    <property type="nucleotide sequence ID" value="NZ_JAESWC010000014.1"/>
</dbReference>
<evidence type="ECO:0000313" key="2">
    <source>
        <dbReference type="Proteomes" id="UP000632377"/>
    </source>
</evidence>
<dbReference type="EMBL" id="JAESWC010000014">
    <property type="protein sequence ID" value="MBL4937525.1"/>
    <property type="molecule type" value="Genomic_DNA"/>
</dbReference>
<protein>
    <recommendedName>
        <fullName evidence="3">Lipoprotein</fullName>
    </recommendedName>
</protein>
<accession>A0ABS1TDZ6</accession>
<keyword evidence="2" id="KW-1185">Reference proteome</keyword>
<dbReference type="PROSITE" id="PS51257">
    <property type="entry name" value="PROKAR_LIPOPROTEIN"/>
    <property type="match status" value="1"/>
</dbReference>